<dbReference type="Proteomes" id="UP000199467">
    <property type="component" value="Unassembled WGS sequence"/>
</dbReference>
<evidence type="ECO:0000313" key="2">
    <source>
        <dbReference type="Proteomes" id="UP000199467"/>
    </source>
</evidence>
<accession>A0A1G6RBU1</accession>
<reference evidence="2" key="1">
    <citation type="submission" date="2016-10" db="EMBL/GenBank/DDBJ databases">
        <authorList>
            <person name="Varghese N."/>
            <person name="Submissions S."/>
        </authorList>
    </citation>
    <scope>NUCLEOTIDE SEQUENCE [LARGE SCALE GENOMIC DNA]</scope>
    <source>
        <strain evidence="2">DSM 26382</strain>
    </source>
</reference>
<dbReference type="EMBL" id="FMZQ01000009">
    <property type="protein sequence ID" value="SDD02008.1"/>
    <property type="molecule type" value="Genomic_DNA"/>
</dbReference>
<evidence type="ECO:0000313" key="1">
    <source>
        <dbReference type="EMBL" id="SDD02008.1"/>
    </source>
</evidence>
<dbReference type="Gene3D" id="3.40.91.30">
    <property type="match status" value="1"/>
</dbReference>
<proteinExistence type="predicted"/>
<protein>
    <submittedName>
        <fullName evidence="1">Uncharacterized protein</fullName>
    </submittedName>
</protein>
<dbReference type="AlphaFoldDB" id="A0A1G6RBU1"/>
<organism evidence="1 2">
    <name type="scientific">Ectopseudomonas chengduensis</name>
    <dbReference type="NCBI Taxonomy" id="489632"/>
    <lineage>
        <taxon>Bacteria</taxon>
        <taxon>Pseudomonadati</taxon>
        <taxon>Pseudomonadota</taxon>
        <taxon>Gammaproteobacteria</taxon>
        <taxon>Pseudomonadales</taxon>
        <taxon>Pseudomonadaceae</taxon>
        <taxon>Ectopseudomonas</taxon>
    </lineage>
</organism>
<dbReference type="RefSeq" id="WP_139204245.1">
    <property type="nucleotide sequence ID" value="NZ_FMZQ01000009.1"/>
</dbReference>
<gene>
    <name evidence="1" type="ORF">SAMN05216576_109167</name>
</gene>
<keyword evidence="2" id="KW-1185">Reference proteome</keyword>
<sequence length="229" mass="26161">MNEWRTVFHHNNYHMRSYSETRWAAMLDALGIAWLYEPEQVLTRHGIYKPDFYLPNAHLYLEVKGPHPTSIEIEKAQDLQETTGVPVFFSHGRPTFFDGELRGGMISYFSSNLAVRFTTARLGQLIKSHLDDKIYWSYIYNGRHTASPPYINVGSVATSYLSSLLSRAQLEQYLENQHKPLNAIKAINQNPAGNIEKALQYASSKLKNEQLIKLLCSGRFGSRSLFSGE</sequence>
<name>A0A1G6RBU1_9GAMM</name>